<evidence type="ECO:0000256" key="2">
    <source>
        <dbReference type="SAM" id="Phobius"/>
    </source>
</evidence>
<keyword evidence="2" id="KW-1133">Transmembrane helix</keyword>
<keyword evidence="4" id="KW-1185">Reference proteome</keyword>
<keyword evidence="3" id="KW-0732">Signal</keyword>
<feature type="chain" id="PRO_5033981531" evidence="3">
    <location>
        <begin position="22"/>
        <end position="249"/>
    </location>
</feature>
<gene>
    <name evidence="5" type="primary">LOC110980910</name>
</gene>
<name>A0A8B7YK78_ACAPL</name>
<evidence type="ECO:0000256" key="1">
    <source>
        <dbReference type="SAM" id="MobiDB-lite"/>
    </source>
</evidence>
<protein>
    <submittedName>
        <fullName evidence="5">Uncharacterized protein LOC110980910</fullName>
    </submittedName>
</protein>
<dbReference type="Proteomes" id="UP000694845">
    <property type="component" value="Unplaced"/>
</dbReference>
<feature type="transmembrane region" description="Helical" evidence="2">
    <location>
        <begin position="176"/>
        <end position="201"/>
    </location>
</feature>
<accession>A0A8B7YK78</accession>
<evidence type="ECO:0000313" key="4">
    <source>
        <dbReference type="Proteomes" id="UP000694845"/>
    </source>
</evidence>
<evidence type="ECO:0000256" key="3">
    <source>
        <dbReference type="SAM" id="SignalP"/>
    </source>
</evidence>
<keyword evidence="2" id="KW-0472">Membrane</keyword>
<dbReference type="OrthoDB" id="10237615at2759"/>
<feature type="region of interest" description="Disordered" evidence="1">
    <location>
        <begin position="99"/>
        <end position="171"/>
    </location>
</feature>
<proteinExistence type="predicted"/>
<evidence type="ECO:0000313" key="5">
    <source>
        <dbReference type="RefSeq" id="XP_022093668.1"/>
    </source>
</evidence>
<dbReference type="AlphaFoldDB" id="A0A8B7YK78"/>
<organism evidence="4 5">
    <name type="scientific">Acanthaster planci</name>
    <name type="common">Crown-of-thorns starfish</name>
    <dbReference type="NCBI Taxonomy" id="133434"/>
    <lineage>
        <taxon>Eukaryota</taxon>
        <taxon>Metazoa</taxon>
        <taxon>Echinodermata</taxon>
        <taxon>Eleutherozoa</taxon>
        <taxon>Asterozoa</taxon>
        <taxon>Asteroidea</taxon>
        <taxon>Valvatacea</taxon>
        <taxon>Valvatida</taxon>
        <taxon>Acanthasteridae</taxon>
        <taxon>Acanthaster</taxon>
    </lineage>
</organism>
<feature type="compositionally biased region" description="Polar residues" evidence="1">
    <location>
        <begin position="146"/>
        <end position="155"/>
    </location>
</feature>
<keyword evidence="2" id="KW-0812">Transmembrane</keyword>
<dbReference type="GeneID" id="110980910"/>
<reference evidence="5" key="1">
    <citation type="submission" date="2025-08" db="UniProtKB">
        <authorList>
            <consortium name="RefSeq"/>
        </authorList>
    </citation>
    <scope>IDENTIFICATION</scope>
</reference>
<feature type="signal peptide" evidence="3">
    <location>
        <begin position="1"/>
        <end position="21"/>
    </location>
</feature>
<dbReference type="RefSeq" id="XP_022093668.1">
    <property type="nucleotide sequence ID" value="XM_022237976.1"/>
</dbReference>
<dbReference type="KEGG" id="aplc:110980910"/>
<sequence length="249" mass="26353">MVMFWKVTCALAMSGFTLVRGVPLQVTHKPSMDSTTPTPAPGTSIDQASLDMNKICQDNDKTTVYEKALQMCISCFSCDPESKDDHCVTCRDLGIIPGKPWRKEHSKPTTSPGPVTLTVAYGGADGDDTDGHGGSDTDIDAGGTLQDVNIGSTVPPQGPPQSDLENPQAQNGSPGLGVPLITAIVVVVVAIPSCMLGAFVFQRRHAPFQRLPVQETNPPDPTTPFTCTSGDLTGFIPPNHEFSESEASL</sequence>